<evidence type="ECO:0000313" key="5">
    <source>
        <dbReference type="EMBL" id="GAA4103928.1"/>
    </source>
</evidence>
<keyword evidence="1" id="KW-0479">Metal-binding</keyword>
<dbReference type="CDD" id="cd10917">
    <property type="entry name" value="CE4_NodB_like_6s_7s"/>
    <property type="match status" value="1"/>
</dbReference>
<evidence type="ECO:0000256" key="2">
    <source>
        <dbReference type="ARBA" id="ARBA00022801"/>
    </source>
</evidence>
<reference evidence="6" key="1">
    <citation type="journal article" date="2019" name="Int. J. Syst. Evol. Microbiol.">
        <title>The Global Catalogue of Microorganisms (GCM) 10K type strain sequencing project: providing services to taxonomists for standard genome sequencing and annotation.</title>
        <authorList>
            <consortium name="The Broad Institute Genomics Platform"/>
            <consortium name="The Broad Institute Genome Sequencing Center for Infectious Disease"/>
            <person name="Wu L."/>
            <person name="Ma J."/>
        </authorList>
    </citation>
    <scope>NUCLEOTIDE SEQUENCE [LARGE SCALE GENOMIC DNA]</scope>
    <source>
        <strain evidence="6">JCM 16702</strain>
    </source>
</reference>
<feature type="domain" description="NodB homology" evidence="4">
    <location>
        <begin position="299"/>
        <end position="475"/>
    </location>
</feature>
<dbReference type="Pfam" id="PF01522">
    <property type="entry name" value="Polysacc_deac_1"/>
    <property type="match status" value="1"/>
</dbReference>
<name>A0ABP7X3T4_9ACTN</name>
<dbReference type="InterPro" id="IPR011330">
    <property type="entry name" value="Glyco_hydro/deAcase_b/a-brl"/>
</dbReference>
<dbReference type="InterPro" id="IPR050248">
    <property type="entry name" value="Polysacc_deacetylase_ArnD"/>
</dbReference>
<evidence type="ECO:0000259" key="4">
    <source>
        <dbReference type="PROSITE" id="PS51677"/>
    </source>
</evidence>
<dbReference type="PROSITE" id="PS51257">
    <property type="entry name" value="PROKAR_LIPOPROTEIN"/>
    <property type="match status" value="1"/>
</dbReference>
<dbReference type="SUPFAM" id="SSF88713">
    <property type="entry name" value="Glycoside hydrolase/deacetylase"/>
    <property type="match status" value="1"/>
</dbReference>
<accession>A0ABP7X3T4</accession>
<keyword evidence="6" id="KW-1185">Reference proteome</keyword>
<evidence type="ECO:0000256" key="1">
    <source>
        <dbReference type="ARBA" id="ARBA00022723"/>
    </source>
</evidence>
<dbReference type="Gene3D" id="3.20.20.370">
    <property type="entry name" value="Glycoside hydrolase/deacetylase"/>
    <property type="match status" value="1"/>
</dbReference>
<dbReference type="EMBL" id="BAAAZG010000078">
    <property type="protein sequence ID" value="GAA4103928.1"/>
    <property type="molecule type" value="Genomic_DNA"/>
</dbReference>
<keyword evidence="2" id="KW-0378">Hydrolase</keyword>
<gene>
    <name evidence="5" type="ORF">GCM10022214_82780</name>
</gene>
<protein>
    <recommendedName>
        <fullName evidence="4">NodB homology domain-containing protein</fullName>
    </recommendedName>
</protein>
<dbReference type="PROSITE" id="PS51677">
    <property type="entry name" value="NODB"/>
    <property type="match status" value="1"/>
</dbReference>
<dbReference type="Proteomes" id="UP001500683">
    <property type="component" value="Unassembled WGS sequence"/>
</dbReference>
<feature type="region of interest" description="Disordered" evidence="3">
    <location>
        <begin position="263"/>
        <end position="291"/>
    </location>
</feature>
<dbReference type="InterPro" id="IPR002509">
    <property type="entry name" value="NODB_dom"/>
</dbReference>
<evidence type="ECO:0000256" key="3">
    <source>
        <dbReference type="SAM" id="MobiDB-lite"/>
    </source>
</evidence>
<dbReference type="PANTHER" id="PTHR10587:SF133">
    <property type="entry name" value="CHITIN DEACETYLASE 1-RELATED"/>
    <property type="match status" value="1"/>
</dbReference>
<sequence length="499" mass="52823">MSWTRRRLTGLRHGAAATVLGAVFLAGCTAQPSRHVTAPEGSITTIRSTDPAAVPGMTTVTRLQRDERHRVFTGYPNVPGAPELTKALAAAVDEEVAPFDSATARTAPLPAGDVPELNVQWSLTAASGDVVGVRLVTSRFLGSTGGESRRTLWYDGATRTVHPSADLVNGPHGLAALAQRVREHVGSQANPARVRPDPRLFSSMGFNAEGDLVVEFSDYAIAPGTAGRVAVVLDGAEFGPLLSDFGRRARQAALAYRPKLALRRGASGGPSPTDLPSRAPNLGPQSATPLPPVDCHRAKCVALTFDDGPGPYTGRLLDTLAAHGARATFFVVGGNAVVHRDLLRRQVAEGHEIGNHTQNHRDLGRMPALQVNMDVQGTQQIVRGAVGRAPRLLRPPYGSTNSTVGRVAASLGLVQATWDVDVHDETTSDPRAIADRTVSSARPGAVILLHDTRRPTVEAVPRILNRLARKGYRFVTVSQLMSGLHVPPGGIFGGHANGR</sequence>
<organism evidence="5 6">
    <name type="scientific">Actinomadura miaoliensis</name>
    <dbReference type="NCBI Taxonomy" id="430685"/>
    <lineage>
        <taxon>Bacteria</taxon>
        <taxon>Bacillati</taxon>
        <taxon>Actinomycetota</taxon>
        <taxon>Actinomycetes</taxon>
        <taxon>Streptosporangiales</taxon>
        <taxon>Thermomonosporaceae</taxon>
        <taxon>Actinomadura</taxon>
    </lineage>
</organism>
<comment type="caution">
    <text evidence="5">The sequence shown here is derived from an EMBL/GenBank/DDBJ whole genome shotgun (WGS) entry which is preliminary data.</text>
</comment>
<dbReference type="RefSeq" id="WP_344958602.1">
    <property type="nucleotide sequence ID" value="NZ_BAAAZG010000078.1"/>
</dbReference>
<dbReference type="PANTHER" id="PTHR10587">
    <property type="entry name" value="GLYCOSYL TRANSFERASE-RELATED"/>
    <property type="match status" value="1"/>
</dbReference>
<proteinExistence type="predicted"/>
<evidence type="ECO:0000313" key="6">
    <source>
        <dbReference type="Proteomes" id="UP001500683"/>
    </source>
</evidence>